<dbReference type="SMART" id="SM00342">
    <property type="entry name" value="HTH_ARAC"/>
    <property type="match status" value="1"/>
</dbReference>
<dbReference type="KEGG" id="pseg:D3H65_19190"/>
<dbReference type="OrthoDB" id="636258at2"/>
<keyword evidence="2" id="KW-0238">DNA-binding</keyword>
<dbReference type="PANTHER" id="PTHR43280">
    <property type="entry name" value="ARAC-FAMILY TRANSCRIPTIONAL REGULATOR"/>
    <property type="match status" value="1"/>
</dbReference>
<name>A0A3B7MSN1_9BACT</name>
<dbReference type="SUPFAM" id="SSF51215">
    <property type="entry name" value="Regulatory protein AraC"/>
    <property type="match status" value="1"/>
</dbReference>
<accession>A0A3B7MSN1</accession>
<evidence type="ECO:0000313" key="6">
    <source>
        <dbReference type="Proteomes" id="UP000263900"/>
    </source>
</evidence>
<dbReference type="InterPro" id="IPR037923">
    <property type="entry name" value="HTH-like"/>
</dbReference>
<evidence type="ECO:0000256" key="1">
    <source>
        <dbReference type="ARBA" id="ARBA00023015"/>
    </source>
</evidence>
<dbReference type="EMBL" id="CP032157">
    <property type="protein sequence ID" value="AXY75976.1"/>
    <property type="molecule type" value="Genomic_DNA"/>
</dbReference>
<keyword evidence="6" id="KW-1185">Reference proteome</keyword>
<dbReference type="PROSITE" id="PS01124">
    <property type="entry name" value="HTH_ARAC_FAMILY_2"/>
    <property type="match status" value="1"/>
</dbReference>
<protein>
    <submittedName>
        <fullName evidence="5">AraC family transcriptional regulator</fullName>
    </submittedName>
</protein>
<evidence type="ECO:0000313" key="5">
    <source>
        <dbReference type="EMBL" id="AXY75976.1"/>
    </source>
</evidence>
<evidence type="ECO:0000256" key="2">
    <source>
        <dbReference type="ARBA" id="ARBA00023125"/>
    </source>
</evidence>
<dbReference type="GO" id="GO:0003700">
    <property type="term" value="F:DNA-binding transcription factor activity"/>
    <property type="evidence" value="ECO:0007669"/>
    <property type="project" value="InterPro"/>
</dbReference>
<sequence>MPRNIFQPLEIVTYDTEVLDCSPQADNYFELVFVEEGSGHRMLDDVQVHFHTGDLFMHIPGEKNTICLEEHSRIHFIRFQQLLFEATTVRNVLPFSTEQFKKLEFILYSEQQHKQSLIHLKSDKVSVFALFNVLVAEASHRRSYADSNITLCLLALLNMVARNILESNYVQATHPQAITHDVLHYINYNIYESDKLTIEHLAREFHISPDDFSSYFKRQYHVSLKKYILTYKVKLADTRLLYTRMSIAEIADELQFADAADFSHTYRKIKGYLPEKR</sequence>
<dbReference type="PANTHER" id="PTHR43280:SF28">
    <property type="entry name" value="HTH-TYPE TRANSCRIPTIONAL ACTIVATOR RHAS"/>
    <property type="match status" value="1"/>
</dbReference>
<dbReference type="InterPro" id="IPR018060">
    <property type="entry name" value="HTH_AraC"/>
</dbReference>
<dbReference type="RefSeq" id="WP_119051855.1">
    <property type="nucleotide sequence ID" value="NZ_CP032157.1"/>
</dbReference>
<dbReference type="Proteomes" id="UP000263900">
    <property type="component" value="Chromosome"/>
</dbReference>
<dbReference type="InterPro" id="IPR009057">
    <property type="entry name" value="Homeodomain-like_sf"/>
</dbReference>
<dbReference type="Gene3D" id="1.10.10.60">
    <property type="entry name" value="Homeodomain-like"/>
    <property type="match status" value="1"/>
</dbReference>
<dbReference type="AlphaFoldDB" id="A0A3B7MSN1"/>
<proteinExistence type="predicted"/>
<keyword evidence="3" id="KW-0804">Transcription</keyword>
<gene>
    <name evidence="5" type="ORF">D3H65_19190</name>
</gene>
<dbReference type="Pfam" id="PF12833">
    <property type="entry name" value="HTH_18"/>
    <property type="match status" value="1"/>
</dbReference>
<evidence type="ECO:0000256" key="3">
    <source>
        <dbReference type="ARBA" id="ARBA00023163"/>
    </source>
</evidence>
<dbReference type="GO" id="GO:0043565">
    <property type="term" value="F:sequence-specific DNA binding"/>
    <property type="evidence" value="ECO:0007669"/>
    <property type="project" value="InterPro"/>
</dbReference>
<dbReference type="SUPFAM" id="SSF46689">
    <property type="entry name" value="Homeodomain-like"/>
    <property type="match status" value="1"/>
</dbReference>
<keyword evidence="1" id="KW-0805">Transcription regulation</keyword>
<evidence type="ECO:0000259" key="4">
    <source>
        <dbReference type="PROSITE" id="PS01124"/>
    </source>
</evidence>
<organism evidence="5 6">
    <name type="scientific">Paraflavitalea soli</name>
    <dbReference type="NCBI Taxonomy" id="2315862"/>
    <lineage>
        <taxon>Bacteria</taxon>
        <taxon>Pseudomonadati</taxon>
        <taxon>Bacteroidota</taxon>
        <taxon>Chitinophagia</taxon>
        <taxon>Chitinophagales</taxon>
        <taxon>Chitinophagaceae</taxon>
        <taxon>Paraflavitalea</taxon>
    </lineage>
</organism>
<reference evidence="5 6" key="1">
    <citation type="submission" date="2018-09" db="EMBL/GenBank/DDBJ databases">
        <title>Genome sequencing of strain 6GH32-13.</title>
        <authorList>
            <person name="Weon H.-Y."/>
            <person name="Heo J."/>
            <person name="Kwon S.-W."/>
        </authorList>
    </citation>
    <scope>NUCLEOTIDE SEQUENCE [LARGE SCALE GENOMIC DNA]</scope>
    <source>
        <strain evidence="5 6">5GH32-13</strain>
    </source>
</reference>
<feature type="domain" description="HTH araC/xylS-type" evidence="4">
    <location>
        <begin position="180"/>
        <end position="277"/>
    </location>
</feature>